<keyword evidence="3" id="KW-0012">Acyltransferase</keyword>
<feature type="transmembrane region" description="Helical" evidence="1">
    <location>
        <begin position="223"/>
        <end position="240"/>
    </location>
</feature>
<dbReference type="Gene3D" id="3.60.110.10">
    <property type="entry name" value="Carbon-nitrogen hydrolase"/>
    <property type="match status" value="1"/>
</dbReference>
<reference evidence="3 4" key="1">
    <citation type="submission" date="2019-02" db="EMBL/GenBank/DDBJ databases">
        <title>Deep-cultivation of Planctomycetes and their phenomic and genomic characterization uncovers novel biology.</title>
        <authorList>
            <person name="Wiegand S."/>
            <person name="Jogler M."/>
            <person name="Boedeker C."/>
            <person name="Pinto D."/>
            <person name="Vollmers J."/>
            <person name="Rivas-Marin E."/>
            <person name="Kohn T."/>
            <person name="Peeters S.H."/>
            <person name="Heuer A."/>
            <person name="Rast P."/>
            <person name="Oberbeckmann S."/>
            <person name="Bunk B."/>
            <person name="Jeske O."/>
            <person name="Meyerdierks A."/>
            <person name="Storesund J.E."/>
            <person name="Kallscheuer N."/>
            <person name="Luecker S."/>
            <person name="Lage O.M."/>
            <person name="Pohl T."/>
            <person name="Merkel B.J."/>
            <person name="Hornburger P."/>
            <person name="Mueller R.-W."/>
            <person name="Bruemmer F."/>
            <person name="Labrenz M."/>
            <person name="Spormann A.M."/>
            <person name="Op den Camp H."/>
            <person name="Overmann J."/>
            <person name="Amann R."/>
            <person name="Jetten M.S.M."/>
            <person name="Mascher T."/>
            <person name="Medema M.H."/>
            <person name="Devos D.P."/>
            <person name="Kaster A.-K."/>
            <person name="Ovreas L."/>
            <person name="Rohde M."/>
            <person name="Galperin M.Y."/>
            <person name="Jogler C."/>
        </authorList>
    </citation>
    <scope>NUCLEOTIDE SEQUENCE [LARGE SCALE GENOMIC DNA]</scope>
    <source>
        <strain evidence="3 4">Mal4</strain>
    </source>
</reference>
<dbReference type="GO" id="GO:0042158">
    <property type="term" value="P:lipoprotein biosynthetic process"/>
    <property type="evidence" value="ECO:0007669"/>
    <property type="project" value="InterPro"/>
</dbReference>
<dbReference type="Proteomes" id="UP000320496">
    <property type="component" value="Chromosome"/>
</dbReference>
<keyword evidence="1" id="KW-1133">Transmembrane helix</keyword>
<dbReference type="Pfam" id="PF20154">
    <property type="entry name" value="LNT_N"/>
    <property type="match status" value="1"/>
</dbReference>
<gene>
    <name evidence="3" type="ORF">Mal4_17250</name>
</gene>
<keyword evidence="3" id="KW-0808">Transferase</keyword>
<name>A0A517Z4L7_9PLAN</name>
<feature type="transmembrane region" description="Helical" evidence="1">
    <location>
        <begin position="564"/>
        <end position="585"/>
    </location>
</feature>
<evidence type="ECO:0000313" key="3">
    <source>
        <dbReference type="EMBL" id="QDU37413.1"/>
    </source>
</evidence>
<accession>A0A517Z4L7</accession>
<dbReference type="PANTHER" id="PTHR38686:SF1">
    <property type="entry name" value="APOLIPOPROTEIN N-ACYLTRANSFERASE"/>
    <property type="match status" value="1"/>
</dbReference>
<keyword evidence="4" id="KW-1185">Reference proteome</keyword>
<feature type="transmembrane region" description="Helical" evidence="1">
    <location>
        <begin position="183"/>
        <end position="203"/>
    </location>
</feature>
<dbReference type="PANTHER" id="PTHR38686">
    <property type="entry name" value="APOLIPOPROTEIN N-ACYLTRANSFERASE"/>
    <property type="match status" value="1"/>
</dbReference>
<feature type="transmembrane region" description="Helical" evidence="1">
    <location>
        <begin position="77"/>
        <end position="100"/>
    </location>
</feature>
<keyword evidence="1" id="KW-0472">Membrane</keyword>
<feature type="transmembrane region" description="Helical" evidence="1">
    <location>
        <begin position="106"/>
        <end position="130"/>
    </location>
</feature>
<feature type="transmembrane region" description="Helical" evidence="1">
    <location>
        <begin position="16"/>
        <end position="34"/>
    </location>
</feature>
<evidence type="ECO:0000313" key="4">
    <source>
        <dbReference type="Proteomes" id="UP000320496"/>
    </source>
</evidence>
<organism evidence="3 4">
    <name type="scientific">Maioricimonas rarisocia</name>
    <dbReference type="NCBI Taxonomy" id="2528026"/>
    <lineage>
        <taxon>Bacteria</taxon>
        <taxon>Pseudomonadati</taxon>
        <taxon>Planctomycetota</taxon>
        <taxon>Planctomycetia</taxon>
        <taxon>Planctomycetales</taxon>
        <taxon>Planctomycetaceae</taxon>
        <taxon>Maioricimonas</taxon>
    </lineage>
</organism>
<sequence length="594" mass="65074">MCVQKTTEVVRNASRSVRALLWSSVAACLGYVAFTSRWSAFLVLGIPFLWGMLASNADWLLPTTDDQRSGLQRRLRFFLGAGQIWIGGTLYWCLLTWPVIATTPRNRVLCILGAACLGIAWPLTIAGGLAVARNSRISLAASLSLIWCTLEWMRTNTPDIAFGHGALEHALFQWPVTYQLADIGGQHVVGLVLVFAGSAVGVYADQAIRIDGSPEVLARNVKACRSAVCLLGLVFGYGIWRTATIPRPADAGKGSGAFCIGLLQTDVEGVSSSPTDQRGVLFDECQALMQSCAEPVDLFVCPEASCPLRVVDVAPEYLTRNWRGEERKEKTRLLSMLQQTHDEELSAAFRRNIAPRLMTMPVLKYRGTAQAGRDLTHGAVLIREDRSATVVYEKRHLAPFIERVPRSLRYLGWKFTEDFSPGDSYGHLLQRIRSGVAVRNASQRRTSPDVIGCMIQLCYDTSLPGAPRSQMLYFSRSDRSPDCVLALSNVETSAGSVMGRLHMACQVFRAAENRLTYLCSTNCGTSAWVDPAGRIVTSGDAGDTEIVFVRANGGGLRRPAGLTLYTRFGDVVPMLCMVVLALVGLKRSRCILLR</sequence>
<dbReference type="EMBL" id="CP036275">
    <property type="protein sequence ID" value="QDU37413.1"/>
    <property type="molecule type" value="Genomic_DNA"/>
</dbReference>
<dbReference type="GO" id="GO:0016410">
    <property type="term" value="F:N-acyltransferase activity"/>
    <property type="evidence" value="ECO:0007669"/>
    <property type="project" value="InterPro"/>
</dbReference>
<keyword evidence="1" id="KW-0812">Transmembrane</keyword>
<protein>
    <submittedName>
        <fullName evidence="3">Apolipoprotein N-acyltransferase</fullName>
    </submittedName>
</protein>
<feature type="domain" description="Apolipoprotein N-acyltransferase N-terminal" evidence="2">
    <location>
        <begin position="78"/>
        <end position="198"/>
    </location>
</feature>
<dbReference type="GO" id="GO:0016020">
    <property type="term" value="C:membrane"/>
    <property type="evidence" value="ECO:0007669"/>
    <property type="project" value="InterPro"/>
</dbReference>
<dbReference type="KEGG" id="mri:Mal4_17250"/>
<dbReference type="InterPro" id="IPR004563">
    <property type="entry name" value="Apolipo_AcylTrfase"/>
</dbReference>
<dbReference type="AlphaFoldDB" id="A0A517Z4L7"/>
<evidence type="ECO:0000259" key="2">
    <source>
        <dbReference type="Pfam" id="PF20154"/>
    </source>
</evidence>
<proteinExistence type="predicted"/>
<dbReference type="SUPFAM" id="SSF56317">
    <property type="entry name" value="Carbon-nitrogen hydrolase"/>
    <property type="match status" value="1"/>
</dbReference>
<keyword evidence="3" id="KW-0449">Lipoprotein</keyword>
<evidence type="ECO:0000256" key="1">
    <source>
        <dbReference type="SAM" id="Phobius"/>
    </source>
</evidence>
<dbReference type="InterPro" id="IPR036526">
    <property type="entry name" value="C-N_Hydrolase_sf"/>
</dbReference>
<dbReference type="InterPro" id="IPR045378">
    <property type="entry name" value="LNT_N"/>
</dbReference>